<sequence length="111" mass="13055">MTLLVCDFGLQFYLYHGVAVKVLDTRTDGEKSWSFRRECQILKKIRHRNLIRIITICNKPEFKALVRPLMSNGSLEKHLYDPNHELSQRLDVIQLVRICSDVVEGMCYLHH</sequence>
<accession>A0ACB0MDQ2</accession>
<proteinExistence type="predicted"/>
<reference evidence="1" key="1">
    <citation type="submission" date="2023-10" db="EMBL/GenBank/DDBJ databases">
        <authorList>
            <person name="Rodriguez Cubillos JULIANA M."/>
            <person name="De Vega J."/>
        </authorList>
    </citation>
    <scope>NUCLEOTIDE SEQUENCE</scope>
</reference>
<keyword evidence="2" id="KW-1185">Reference proteome</keyword>
<dbReference type="Proteomes" id="UP001177021">
    <property type="component" value="Unassembled WGS sequence"/>
</dbReference>
<organism evidence="1 2">
    <name type="scientific">Trifolium pratense</name>
    <name type="common">Red clover</name>
    <dbReference type="NCBI Taxonomy" id="57577"/>
    <lineage>
        <taxon>Eukaryota</taxon>
        <taxon>Viridiplantae</taxon>
        <taxon>Streptophyta</taxon>
        <taxon>Embryophyta</taxon>
        <taxon>Tracheophyta</taxon>
        <taxon>Spermatophyta</taxon>
        <taxon>Magnoliopsida</taxon>
        <taxon>eudicotyledons</taxon>
        <taxon>Gunneridae</taxon>
        <taxon>Pentapetalae</taxon>
        <taxon>rosids</taxon>
        <taxon>fabids</taxon>
        <taxon>Fabales</taxon>
        <taxon>Fabaceae</taxon>
        <taxon>Papilionoideae</taxon>
        <taxon>50 kb inversion clade</taxon>
        <taxon>NPAAA clade</taxon>
        <taxon>Hologalegina</taxon>
        <taxon>IRL clade</taxon>
        <taxon>Trifolieae</taxon>
        <taxon>Trifolium</taxon>
    </lineage>
</organism>
<evidence type="ECO:0000313" key="2">
    <source>
        <dbReference type="Proteomes" id="UP001177021"/>
    </source>
</evidence>
<protein>
    <submittedName>
        <fullName evidence="1">Uncharacterized protein</fullName>
    </submittedName>
</protein>
<dbReference type="EMBL" id="CASHSV030000823">
    <property type="protein sequence ID" value="CAJ2679708.1"/>
    <property type="molecule type" value="Genomic_DNA"/>
</dbReference>
<comment type="caution">
    <text evidence="1">The sequence shown here is derived from an EMBL/GenBank/DDBJ whole genome shotgun (WGS) entry which is preliminary data.</text>
</comment>
<name>A0ACB0MDQ2_TRIPR</name>
<evidence type="ECO:0000313" key="1">
    <source>
        <dbReference type="EMBL" id="CAJ2679708.1"/>
    </source>
</evidence>
<gene>
    <name evidence="1" type="ORF">MILVUS5_LOCUS41746</name>
</gene>